<proteinExistence type="predicted"/>
<feature type="compositionally biased region" description="Polar residues" evidence="1">
    <location>
        <begin position="17"/>
        <end position="28"/>
    </location>
</feature>
<keyword evidence="3" id="KW-1185">Reference proteome</keyword>
<evidence type="ECO:0000313" key="2">
    <source>
        <dbReference type="EMBL" id="PKA65852.1"/>
    </source>
</evidence>
<dbReference type="EMBL" id="KZ451889">
    <property type="protein sequence ID" value="PKA65852.1"/>
    <property type="molecule type" value="Genomic_DNA"/>
</dbReference>
<gene>
    <name evidence="2" type="ORF">AXF42_Ash017377</name>
</gene>
<evidence type="ECO:0000256" key="1">
    <source>
        <dbReference type="SAM" id="MobiDB-lite"/>
    </source>
</evidence>
<reference evidence="2 3" key="1">
    <citation type="journal article" date="2017" name="Nature">
        <title>The Apostasia genome and the evolution of orchids.</title>
        <authorList>
            <person name="Zhang G.Q."/>
            <person name="Liu K.W."/>
            <person name="Li Z."/>
            <person name="Lohaus R."/>
            <person name="Hsiao Y.Y."/>
            <person name="Niu S.C."/>
            <person name="Wang J.Y."/>
            <person name="Lin Y.C."/>
            <person name="Xu Q."/>
            <person name="Chen L.J."/>
            <person name="Yoshida K."/>
            <person name="Fujiwara S."/>
            <person name="Wang Z.W."/>
            <person name="Zhang Y.Q."/>
            <person name="Mitsuda N."/>
            <person name="Wang M."/>
            <person name="Liu G.H."/>
            <person name="Pecoraro L."/>
            <person name="Huang H.X."/>
            <person name="Xiao X.J."/>
            <person name="Lin M."/>
            <person name="Wu X.Y."/>
            <person name="Wu W.L."/>
            <person name="Chen Y.Y."/>
            <person name="Chang S.B."/>
            <person name="Sakamoto S."/>
            <person name="Ohme-Takagi M."/>
            <person name="Yagi M."/>
            <person name="Zeng S.J."/>
            <person name="Shen C.Y."/>
            <person name="Yeh C.M."/>
            <person name="Luo Y.B."/>
            <person name="Tsai W.C."/>
            <person name="Van de Peer Y."/>
            <person name="Liu Z.J."/>
        </authorList>
    </citation>
    <scope>NUCLEOTIDE SEQUENCE [LARGE SCALE GENOMIC DNA]</scope>
    <source>
        <strain evidence="3">cv. Shenzhen</strain>
        <tissue evidence="2">Stem</tissue>
    </source>
</reference>
<dbReference type="Proteomes" id="UP000236161">
    <property type="component" value="Unassembled WGS sequence"/>
</dbReference>
<sequence length="52" mass="5981">MATASPPTPREALGSRPQRTTDPHSSFSGHKYRHKMLKTYNLVVTIVFTFYR</sequence>
<accession>A0A2I0BDH6</accession>
<dbReference type="AlphaFoldDB" id="A0A2I0BDH6"/>
<evidence type="ECO:0000313" key="3">
    <source>
        <dbReference type="Proteomes" id="UP000236161"/>
    </source>
</evidence>
<feature type="region of interest" description="Disordered" evidence="1">
    <location>
        <begin position="1"/>
        <end position="29"/>
    </location>
</feature>
<name>A0A2I0BDH6_9ASPA</name>
<protein>
    <submittedName>
        <fullName evidence="2">Uncharacterized protein</fullName>
    </submittedName>
</protein>
<organism evidence="2 3">
    <name type="scientific">Apostasia shenzhenica</name>
    <dbReference type="NCBI Taxonomy" id="1088818"/>
    <lineage>
        <taxon>Eukaryota</taxon>
        <taxon>Viridiplantae</taxon>
        <taxon>Streptophyta</taxon>
        <taxon>Embryophyta</taxon>
        <taxon>Tracheophyta</taxon>
        <taxon>Spermatophyta</taxon>
        <taxon>Magnoliopsida</taxon>
        <taxon>Liliopsida</taxon>
        <taxon>Asparagales</taxon>
        <taxon>Orchidaceae</taxon>
        <taxon>Apostasioideae</taxon>
        <taxon>Apostasia</taxon>
    </lineage>
</organism>